<evidence type="ECO:0008006" key="11">
    <source>
        <dbReference type="Google" id="ProtNLM"/>
    </source>
</evidence>
<keyword evidence="3 7" id="KW-0812">Transmembrane</keyword>
<keyword evidence="10" id="KW-1185">Reference proteome</keyword>
<evidence type="ECO:0000256" key="5">
    <source>
        <dbReference type="ARBA" id="ARBA00023136"/>
    </source>
</evidence>
<dbReference type="EMBL" id="JABFTP020000103">
    <property type="protein sequence ID" value="KAL3276900.1"/>
    <property type="molecule type" value="Genomic_DNA"/>
</dbReference>
<comment type="caution">
    <text evidence="9">The sequence shown here is derived from an EMBL/GenBank/DDBJ whole genome shotgun (WGS) entry which is preliminary data.</text>
</comment>
<evidence type="ECO:0000313" key="10">
    <source>
        <dbReference type="Proteomes" id="UP001516400"/>
    </source>
</evidence>
<proteinExistence type="inferred from homology"/>
<comment type="similarity">
    <text evidence="2">Belongs to the TMEM161 family.</text>
</comment>
<dbReference type="PANTHER" id="PTHR13624">
    <property type="entry name" value="RE42071P"/>
    <property type="match status" value="1"/>
</dbReference>
<comment type="subcellular location">
    <subcellularLocation>
        <location evidence="1">Membrane</location>
        <topology evidence="1">Multi-pass membrane protein</topology>
    </subcellularLocation>
</comment>
<dbReference type="Pfam" id="PF10268">
    <property type="entry name" value="Tmemb_161AB"/>
    <property type="match status" value="1"/>
</dbReference>
<feature type="signal peptide" evidence="8">
    <location>
        <begin position="1"/>
        <end position="20"/>
    </location>
</feature>
<dbReference type="InterPro" id="IPR019395">
    <property type="entry name" value="Transmembrane_161A/B"/>
</dbReference>
<evidence type="ECO:0000256" key="8">
    <source>
        <dbReference type="SAM" id="SignalP"/>
    </source>
</evidence>
<accession>A0ABD2NDR8</accession>
<reference evidence="9 10" key="1">
    <citation type="journal article" date="2021" name="BMC Biol.">
        <title>Horizontally acquired antibacterial genes associated with adaptive radiation of ladybird beetles.</title>
        <authorList>
            <person name="Li H.S."/>
            <person name="Tang X.F."/>
            <person name="Huang Y.H."/>
            <person name="Xu Z.Y."/>
            <person name="Chen M.L."/>
            <person name="Du X.Y."/>
            <person name="Qiu B.Y."/>
            <person name="Chen P.T."/>
            <person name="Zhang W."/>
            <person name="Slipinski A."/>
            <person name="Escalona H.E."/>
            <person name="Waterhouse R.M."/>
            <person name="Zwick A."/>
            <person name="Pang H."/>
        </authorList>
    </citation>
    <scope>NUCLEOTIDE SEQUENCE [LARGE SCALE GENOMIC DNA]</scope>
    <source>
        <strain evidence="9">SYSU2018</strain>
    </source>
</reference>
<evidence type="ECO:0000256" key="7">
    <source>
        <dbReference type="SAM" id="Phobius"/>
    </source>
</evidence>
<gene>
    <name evidence="9" type="ORF">HHI36_012270</name>
</gene>
<dbReference type="GO" id="GO:0016020">
    <property type="term" value="C:membrane"/>
    <property type="evidence" value="ECO:0007669"/>
    <property type="project" value="UniProtKB-SubCell"/>
</dbReference>
<evidence type="ECO:0000256" key="1">
    <source>
        <dbReference type="ARBA" id="ARBA00004141"/>
    </source>
</evidence>
<dbReference type="PANTHER" id="PTHR13624:SF6">
    <property type="entry name" value="EMEI"/>
    <property type="match status" value="1"/>
</dbReference>
<sequence length="174" mass="20352">MAVLGAQLVITLVMISVIQKLGPHFSLGRWLLCSTGLIRYLYPTNSELKQLANIKKEKPKVRKNKVQNNGRGPSDTFHIPRNLDVQLETAKVSKLDVIHLRYFTEYQWLVDFSVYALIVYVITELYQTWFSLKDEVNLSMLWCGLVILFTFKLLVSLTIQYFKEKNQWEKDQHV</sequence>
<feature type="transmembrane region" description="Helical" evidence="7">
    <location>
        <begin position="108"/>
        <end position="127"/>
    </location>
</feature>
<dbReference type="Proteomes" id="UP001516400">
    <property type="component" value="Unassembled WGS sequence"/>
</dbReference>
<feature type="chain" id="PRO_5044796504" description="Transmembrane protein 161B" evidence="8">
    <location>
        <begin position="21"/>
        <end position="174"/>
    </location>
</feature>
<keyword evidence="6" id="KW-0325">Glycoprotein</keyword>
<dbReference type="AlphaFoldDB" id="A0ABD2NDR8"/>
<keyword evidence="8" id="KW-0732">Signal</keyword>
<evidence type="ECO:0000256" key="6">
    <source>
        <dbReference type="ARBA" id="ARBA00023180"/>
    </source>
</evidence>
<evidence type="ECO:0000313" key="9">
    <source>
        <dbReference type="EMBL" id="KAL3276900.1"/>
    </source>
</evidence>
<name>A0ABD2NDR8_9CUCU</name>
<evidence type="ECO:0000256" key="4">
    <source>
        <dbReference type="ARBA" id="ARBA00022989"/>
    </source>
</evidence>
<feature type="transmembrane region" description="Helical" evidence="7">
    <location>
        <begin position="139"/>
        <end position="162"/>
    </location>
</feature>
<evidence type="ECO:0000256" key="3">
    <source>
        <dbReference type="ARBA" id="ARBA00022692"/>
    </source>
</evidence>
<keyword evidence="5 7" id="KW-0472">Membrane</keyword>
<organism evidence="9 10">
    <name type="scientific">Cryptolaemus montrouzieri</name>
    <dbReference type="NCBI Taxonomy" id="559131"/>
    <lineage>
        <taxon>Eukaryota</taxon>
        <taxon>Metazoa</taxon>
        <taxon>Ecdysozoa</taxon>
        <taxon>Arthropoda</taxon>
        <taxon>Hexapoda</taxon>
        <taxon>Insecta</taxon>
        <taxon>Pterygota</taxon>
        <taxon>Neoptera</taxon>
        <taxon>Endopterygota</taxon>
        <taxon>Coleoptera</taxon>
        <taxon>Polyphaga</taxon>
        <taxon>Cucujiformia</taxon>
        <taxon>Coccinelloidea</taxon>
        <taxon>Coccinellidae</taxon>
        <taxon>Scymninae</taxon>
        <taxon>Scymnini</taxon>
        <taxon>Cryptolaemus</taxon>
    </lineage>
</organism>
<evidence type="ECO:0000256" key="2">
    <source>
        <dbReference type="ARBA" id="ARBA00009706"/>
    </source>
</evidence>
<protein>
    <recommendedName>
        <fullName evidence="11">Transmembrane protein 161B</fullName>
    </recommendedName>
</protein>
<keyword evidence="4 7" id="KW-1133">Transmembrane helix</keyword>